<dbReference type="Proteomes" id="UP000467124">
    <property type="component" value="Unassembled WGS sequence"/>
</dbReference>
<protein>
    <submittedName>
        <fullName evidence="10">Na+/H+ antiporter subunit E</fullName>
    </submittedName>
</protein>
<dbReference type="GO" id="GO:0008324">
    <property type="term" value="F:monoatomic cation transmembrane transporter activity"/>
    <property type="evidence" value="ECO:0007669"/>
    <property type="project" value="InterPro"/>
</dbReference>
<dbReference type="NCBIfam" id="NF006521">
    <property type="entry name" value="PRK08965.1-5"/>
    <property type="match status" value="1"/>
</dbReference>
<reference evidence="9 12" key="2">
    <citation type="submission" date="2024-01" db="EMBL/GenBank/DDBJ databases">
        <title>Genome mining of biosynthetic gene clusters to explore secondary metabolites of Streptomyces sp.</title>
        <authorList>
            <person name="Baig A."/>
            <person name="Ajitkumar Shintre N."/>
            <person name="Kumar H."/>
            <person name="Anbarasu A."/>
            <person name="Ramaiah S."/>
        </authorList>
    </citation>
    <scope>NUCLEOTIDE SEQUENCE [LARGE SCALE GENOMIC DNA]</scope>
    <source>
        <strain evidence="9 12">A01</strain>
    </source>
</reference>
<sequence length="203" mass="22244">MNDLKTRKKAGVNALRRRLGKVQIPVALGMTLVWMMLFKGFQLRPEALGTAAVGFLVSVGIMMLFPLPPISPGFRFWPLQCVRLFFYVLGKMVVSSFQVTVQVFRPGPPVKSSVVAVRLRTDADLMLVCTAITVTVIPGSVIIEVAQPEKILYVHVLGAEDEEEAEKAKENIHMLEERIVRALGTRENIADLEAALAAGKGSA</sequence>
<feature type="transmembrane region" description="Helical" evidence="8">
    <location>
        <begin position="125"/>
        <end position="143"/>
    </location>
</feature>
<dbReference type="RefSeq" id="WP_014909047.1">
    <property type="nucleotide sequence ID" value="NZ_BAZE01000003.1"/>
</dbReference>
<keyword evidence="5 8" id="KW-1133">Transmembrane helix</keyword>
<dbReference type="AlphaFoldDB" id="A0A7K2ITL9"/>
<dbReference type="InterPro" id="IPR002758">
    <property type="entry name" value="Cation_antiport_E"/>
</dbReference>
<keyword evidence="4 8" id="KW-0812">Transmembrane</keyword>
<feature type="transmembrane region" description="Helical" evidence="8">
    <location>
        <begin position="21"/>
        <end position="41"/>
    </location>
</feature>
<dbReference type="PANTHER" id="PTHR34584:SF1">
    <property type="entry name" value="NA(+)_H(+) ANTIPORTER SUBUNIT E1"/>
    <property type="match status" value="1"/>
</dbReference>
<evidence type="ECO:0000256" key="7">
    <source>
        <dbReference type="SAM" id="Coils"/>
    </source>
</evidence>
<comment type="similarity">
    <text evidence="2">Belongs to the CPA3 antiporters (TC 2.A.63) subunit E family.</text>
</comment>
<dbReference type="GeneID" id="91390862"/>
<feature type="transmembrane region" description="Helical" evidence="8">
    <location>
        <begin position="85"/>
        <end position="105"/>
    </location>
</feature>
<evidence type="ECO:0000313" key="9">
    <source>
        <dbReference type="EMBL" id="MFB8770199.1"/>
    </source>
</evidence>
<dbReference type="OMA" id="LIRIMGT"/>
<dbReference type="EMBL" id="WWHY01000001">
    <property type="protein sequence ID" value="MYR33320.1"/>
    <property type="molecule type" value="Genomic_DNA"/>
</dbReference>
<dbReference type="Proteomes" id="UP001585053">
    <property type="component" value="Unassembled WGS sequence"/>
</dbReference>
<feature type="transmembrane region" description="Helical" evidence="8">
    <location>
        <begin position="47"/>
        <end position="65"/>
    </location>
</feature>
<accession>A0A7K2ITL9</accession>
<feature type="coiled-coil region" evidence="7">
    <location>
        <begin position="158"/>
        <end position="185"/>
    </location>
</feature>
<evidence type="ECO:0000256" key="2">
    <source>
        <dbReference type="ARBA" id="ARBA00006228"/>
    </source>
</evidence>
<dbReference type="EMBL" id="JAYMRS010000009">
    <property type="protein sequence ID" value="MFB8770199.1"/>
    <property type="molecule type" value="Genomic_DNA"/>
</dbReference>
<evidence type="ECO:0000313" key="12">
    <source>
        <dbReference type="Proteomes" id="UP001585053"/>
    </source>
</evidence>
<keyword evidence="3" id="KW-1003">Cell membrane</keyword>
<comment type="subcellular location">
    <subcellularLocation>
        <location evidence="1">Cell membrane</location>
        <topology evidence="1">Multi-pass membrane protein</topology>
    </subcellularLocation>
</comment>
<evidence type="ECO:0000256" key="3">
    <source>
        <dbReference type="ARBA" id="ARBA00022475"/>
    </source>
</evidence>
<dbReference type="GO" id="GO:0005886">
    <property type="term" value="C:plasma membrane"/>
    <property type="evidence" value="ECO:0007669"/>
    <property type="project" value="UniProtKB-SubCell"/>
</dbReference>
<name>A0A7K2ITL9_9ACTN</name>
<dbReference type="Pfam" id="PF01899">
    <property type="entry name" value="MNHE"/>
    <property type="match status" value="1"/>
</dbReference>
<dbReference type="PANTHER" id="PTHR34584">
    <property type="entry name" value="NA(+)/H(+) ANTIPORTER SUBUNIT E1"/>
    <property type="match status" value="1"/>
</dbReference>
<reference evidence="10 11" key="1">
    <citation type="journal article" date="2019" name="Nat. Commun.">
        <title>The antimicrobial potential of Streptomyces from insect microbiomes.</title>
        <authorList>
            <person name="Chevrette M.G."/>
            <person name="Carlson C.M."/>
            <person name="Ortega H.E."/>
            <person name="Thomas C."/>
            <person name="Ananiev G.E."/>
            <person name="Barns K.J."/>
            <person name="Book A.J."/>
            <person name="Cagnazzo J."/>
            <person name="Carlos C."/>
            <person name="Flanigan W."/>
            <person name="Grubbs K.J."/>
            <person name="Horn H.A."/>
            <person name="Hoffmann F.M."/>
            <person name="Klassen J.L."/>
            <person name="Knack J.J."/>
            <person name="Lewin G.R."/>
            <person name="McDonald B.R."/>
            <person name="Muller L."/>
            <person name="Melo W.G.P."/>
            <person name="Pinto-Tomas A.A."/>
            <person name="Schmitz A."/>
            <person name="Wendt-Pienkowski E."/>
            <person name="Wildman S."/>
            <person name="Zhao M."/>
            <person name="Zhang F."/>
            <person name="Bugni T.S."/>
            <person name="Andes D.R."/>
            <person name="Pupo M.T."/>
            <person name="Currie C.R."/>
        </authorList>
    </citation>
    <scope>NUCLEOTIDE SEQUENCE [LARGE SCALE GENOMIC DNA]</scope>
    <source>
        <strain evidence="10 11">SID5840</strain>
    </source>
</reference>
<evidence type="ECO:0000256" key="5">
    <source>
        <dbReference type="ARBA" id="ARBA00022989"/>
    </source>
</evidence>
<keyword evidence="12" id="KW-1185">Reference proteome</keyword>
<proteinExistence type="inferred from homology"/>
<keyword evidence="6 8" id="KW-0472">Membrane</keyword>
<evidence type="ECO:0000256" key="1">
    <source>
        <dbReference type="ARBA" id="ARBA00004651"/>
    </source>
</evidence>
<organism evidence="10 11">
    <name type="scientific">Nocardiopsis alba</name>
    <dbReference type="NCBI Taxonomy" id="53437"/>
    <lineage>
        <taxon>Bacteria</taxon>
        <taxon>Bacillati</taxon>
        <taxon>Actinomycetota</taxon>
        <taxon>Actinomycetes</taxon>
        <taxon>Streptosporangiales</taxon>
        <taxon>Nocardiopsidaceae</taxon>
        <taxon>Nocardiopsis</taxon>
    </lineage>
</organism>
<evidence type="ECO:0000313" key="10">
    <source>
        <dbReference type="EMBL" id="MYR33320.1"/>
    </source>
</evidence>
<keyword evidence="7" id="KW-0175">Coiled coil</keyword>
<comment type="caution">
    <text evidence="10">The sequence shown here is derived from an EMBL/GenBank/DDBJ whole genome shotgun (WGS) entry which is preliminary data.</text>
</comment>
<evidence type="ECO:0000256" key="4">
    <source>
        <dbReference type="ARBA" id="ARBA00022692"/>
    </source>
</evidence>
<evidence type="ECO:0000256" key="6">
    <source>
        <dbReference type="ARBA" id="ARBA00023136"/>
    </source>
</evidence>
<gene>
    <name evidence="10" type="ORF">GTW20_13870</name>
    <name evidence="9" type="ORF">VSQ78_21065</name>
</gene>
<evidence type="ECO:0000256" key="8">
    <source>
        <dbReference type="SAM" id="Phobius"/>
    </source>
</evidence>
<evidence type="ECO:0000313" key="11">
    <source>
        <dbReference type="Proteomes" id="UP000467124"/>
    </source>
</evidence>